<evidence type="ECO:0000313" key="3">
    <source>
        <dbReference type="EMBL" id="SKA08330.1"/>
    </source>
</evidence>
<feature type="domain" description="IstB-like ATP-binding" evidence="1">
    <location>
        <begin position="4"/>
        <end position="70"/>
    </location>
</feature>
<feature type="non-terminal residue" evidence="2">
    <location>
        <position position="1"/>
    </location>
</feature>
<dbReference type="AlphaFoldDB" id="A0A1T4QPM5"/>
<sequence>WLMDDISDEEQHFIFELIERRHDEASTIFCTQYKKDDWFDRLGGGVHADAILDRIVHNAIFVETGSMNMREFCAKMHK</sequence>
<dbReference type="GeneID" id="303368355"/>
<dbReference type="InterPro" id="IPR027417">
    <property type="entry name" value="P-loop_NTPase"/>
</dbReference>
<dbReference type="Proteomes" id="UP000190395">
    <property type="component" value="Unassembled WGS sequence"/>
</dbReference>
<gene>
    <name evidence="2" type="ORF">SAMN02745152_02067</name>
    <name evidence="3" type="ORF">SAMN02745152_02147</name>
</gene>
<dbReference type="GO" id="GO:0005524">
    <property type="term" value="F:ATP binding"/>
    <property type="evidence" value="ECO:0007669"/>
    <property type="project" value="InterPro"/>
</dbReference>
<dbReference type="STRING" id="225004.SAMN02745152_02067"/>
<proteinExistence type="predicted"/>
<reference evidence="2 4" key="1">
    <citation type="submission" date="2017-02" db="EMBL/GenBank/DDBJ databases">
        <authorList>
            <person name="Peterson S.W."/>
        </authorList>
    </citation>
    <scope>NUCLEOTIDE SEQUENCE [LARGE SCALE GENOMIC DNA]</scope>
    <source>
        <strain evidence="2 4">ATCC BAA-909</strain>
    </source>
</reference>
<accession>A0A1T4QPM5</accession>
<keyword evidence="4" id="KW-1185">Reference proteome</keyword>
<name>A0A1T4QPM5_9SPIR</name>
<dbReference type="Pfam" id="PF01695">
    <property type="entry name" value="IstB_IS21"/>
    <property type="match status" value="1"/>
</dbReference>
<dbReference type="OrthoDB" id="361745at2"/>
<protein>
    <submittedName>
        <fullName evidence="2">IstB-like ATP binding protein</fullName>
    </submittedName>
</protein>
<dbReference type="Gene3D" id="3.40.50.300">
    <property type="entry name" value="P-loop containing nucleotide triphosphate hydrolases"/>
    <property type="match status" value="1"/>
</dbReference>
<dbReference type="EMBL" id="FUXC01000020">
    <property type="protein sequence ID" value="SKA08330.1"/>
    <property type="molecule type" value="Genomic_DNA"/>
</dbReference>
<evidence type="ECO:0000259" key="1">
    <source>
        <dbReference type="Pfam" id="PF01695"/>
    </source>
</evidence>
<dbReference type="InterPro" id="IPR002611">
    <property type="entry name" value="IstB_ATP-bd"/>
</dbReference>
<dbReference type="RefSeq" id="WP_159443531.1">
    <property type="nucleotide sequence ID" value="NZ_FUXC01000015.1"/>
</dbReference>
<dbReference type="EMBL" id="FUXC01000015">
    <property type="protein sequence ID" value="SKA05644.1"/>
    <property type="molecule type" value="Genomic_DNA"/>
</dbReference>
<evidence type="ECO:0000313" key="4">
    <source>
        <dbReference type="Proteomes" id="UP000190395"/>
    </source>
</evidence>
<evidence type="ECO:0000313" key="2">
    <source>
        <dbReference type="EMBL" id="SKA05644.1"/>
    </source>
</evidence>
<organism evidence="2 4">
    <name type="scientific">Treponema berlinense</name>
    <dbReference type="NCBI Taxonomy" id="225004"/>
    <lineage>
        <taxon>Bacteria</taxon>
        <taxon>Pseudomonadati</taxon>
        <taxon>Spirochaetota</taxon>
        <taxon>Spirochaetia</taxon>
        <taxon>Spirochaetales</taxon>
        <taxon>Treponemataceae</taxon>
        <taxon>Treponema</taxon>
    </lineage>
</organism>